<name>A0A9P0H1V7_NEZVI</name>
<keyword evidence="9" id="KW-1133">Transmembrane helix</keyword>
<keyword evidence="9" id="KW-0812">Transmembrane</keyword>
<evidence type="ECO:0000256" key="9">
    <source>
        <dbReference type="SAM" id="Phobius"/>
    </source>
</evidence>
<evidence type="ECO:0000259" key="11">
    <source>
        <dbReference type="Pfam" id="PF05649"/>
    </source>
</evidence>
<dbReference type="SUPFAM" id="SSF55486">
    <property type="entry name" value="Metalloproteases ('zincins'), catalytic domain"/>
    <property type="match status" value="1"/>
</dbReference>
<keyword evidence="13" id="KW-1185">Reference proteome</keyword>
<evidence type="ECO:0000256" key="2">
    <source>
        <dbReference type="ARBA" id="ARBA00004401"/>
    </source>
</evidence>
<accession>A0A9P0H1V7</accession>
<feature type="domain" description="Peptidase M13 N-terminal" evidence="11">
    <location>
        <begin position="125"/>
        <end position="543"/>
    </location>
</feature>
<dbReference type="Gene3D" id="3.40.390.10">
    <property type="entry name" value="Collagenase (Catalytic Domain)"/>
    <property type="match status" value="1"/>
</dbReference>
<dbReference type="GO" id="GO:0046872">
    <property type="term" value="F:metal ion binding"/>
    <property type="evidence" value="ECO:0007669"/>
    <property type="project" value="UniProtKB-KW"/>
</dbReference>
<keyword evidence="4" id="KW-0645">Protease</keyword>
<keyword evidence="8" id="KW-0482">Metalloprotease</keyword>
<feature type="transmembrane region" description="Helical" evidence="9">
    <location>
        <begin position="72"/>
        <end position="94"/>
    </location>
</feature>
<dbReference type="Pfam" id="PF01431">
    <property type="entry name" value="Peptidase_M13"/>
    <property type="match status" value="1"/>
</dbReference>
<evidence type="ECO:0000256" key="3">
    <source>
        <dbReference type="ARBA" id="ARBA00007357"/>
    </source>
</evidence>
<evidence type="ECO:0000256" key="7">
    <source>
        <dbReference type="ARBA" id="ARBA00022833"/>
    </source>
</evidence>
<evidence type="ECO:0000256" key="5">
    <source>
        <dbReference type="ARBA" id="ARBA00022723"/>
    </source>
</evidence>
<dbReference type="Proteomes" id="UP001152798">
    <property type="component" value="Chromosome 1"/>
</dbReference>
<protein>
    <submittedName>
        <fullName evidence="12">Uncharacterized protein</fullName>
    </submittedName>
</protein>
<evidence type="ECO:0000256" key="6">
    <source>
        <dbReference type="ARBA" id="ARBA00022801"/>
    </source>
</evidence>
<dbReference type="GO" id="GO:0004222">
    <property type="term" value="F:metalloendopeptidase activity"/>
    <property type="evidence" value="ECO:0007669"/>
    <property type="project" value="InterPro"/>
</dbReference>
<dbReference type="GO" id="GO:0016485">
    <property type="term" value="P:protein processing"/>
    <property type="evidence" value="ECO:0007669"/>
    <property type="project" value="TreeGrafter"/>
</dbReference>
<dbReference type="InterPro" id="IPR042089">
    <property type="entry name" value="Peptidase_M13_dom_2"/>
</dbReference>
<feature type="domain" description="Peptidase M13 C-terminal" evidence="10">
    <location>
        <begin position="602"/>
        <end position="808"/>
    </location>
</feature>
<dbReference type="PRINTS" id="PR00786">
    <property type="entry name" value="NEPRILYSIN"/>
</dbReference>
<gene>
    <name evidence="12" type="ORF">NEZAVI_LOCUS737</name>
</gene>
<dbReference type="CDD" id="cd08662">
    <property type="entry name" value="M13"/>
    <property type="match status" value="1"/>
</dbReference>
<dbReference type="AlphaFoldDB" id="A0A9P0H1V7"/>
<dbReference type="OrthoDB" id="6475849at2759"/>
<proteinExistence type="inferred from homology"/>
<dbReference type="InterPro" id="IPR008753">
    <property type="entry name" value="Peptidase_M13_N"/>
</dbReference>
<keyword evidence="6" id="KW-0378">Hydrolase</keyword>
<comment type="cofactor">
    <cofactor evidence="1">
        <name>Zn(2+)</name>
        <dbReference type="ChEBI" id="CHEBI:29105"/>
    </cofactor>
</comment>
<dbReference type="GO" id="GO:0005886">
    <property type="term" value="C:plasma membrane"/>
    <property type="evidence" value="ECO:0007669"/>
    <property type="project" value="UniProtKB-SubCell"/>
</dbReference>
<keyword evidence="5" id="KW-0479">Metal-binding</keyword>
<dbReference type="PROSITE" id="PS51885">
    <property type="entry name" value="NEPRILYSIN"/>
    <property type="match status" value="1"/>
</dbReference>
<dbReference type="InterPro" id="IPR024079">
    <property type="entry name" value="MetalloPept_cat_dom_sf"/>
</dbReference>
<dbReference type="Pfam" id="PF05649">
    <property type="entry name" value="Peptidase_M13_N"/>
    <property type="match status" value="1"/>
</dbReference>
<comment type="similarity">
    <text evidence="3">Belongs to the peptidase M13 family.</text>
</comment>
<comment type="subcellular location">
    <subcellularLocation>
        <location evidence="2">Cell membrane</location>
        <topology evidence="2">Single-pass type II membrane protein</topology>
    </subcellularLocation>
</comment>
<evidence type="ECO:0000313" key="13">
    <source>
        <dbReference type="Proteomes" id="UP001152798"/>
    </source>
</evidence>
<dbReference type="InterPro" id="IPR000718">
    <property type="entry name" value="Peptidase_M13"/>
</dbReference>
<evidence type="ECO:0000259" key="10">
    <source>
        <dbReference type="Pfam" id="PF01431"/>
    </source>
</evidence>
<sequence>MFSLKRASLSLHQFLIDNKTLQPGMEVSRANQTNGNPPSRRSEVWPIESQEHLIHASKQNIFERIPKKWRDYILITLGLIITILLFSVTVILALKKGKTLAMCTSPECIHSASNLLQSMNLTADPCDNFYKFACDNWRVEHVMSEPRFLNNWFEERNKIIKRDMLEFLEREDSDDEPRCVHEARILFDACFDFESMDKHGIETLWRILENIGLPKVPFMNKKPKQSWIKSLAKAKRFLDLEVLIGSGVTTSLKNSTTNQLAIATVEESDKFLRRKLVETSYEKFFKRRLEKGDLEVVQNWKKYSTQLMAYLAKYANVTVPNMNEVLTQASIKIITMKGNISEIESSENVTGPIINDIPDEMSFNEVQSFVDMVSTNGQSKINWKNYFKYLYDDLDTALNFEEDYVLVYKKSYFELLSSMLDDYDEKDLELLIWWEVVYMLSPHVNEELKTLKDTYVSKIVPHNQAESRSTECARIVYNFMDAAVGYSAVDTIDFDLINKVADIISYIQDSFITYINDLTWMDDKTKIATVEKVLAIKKFIGIPNWMLDKDELDSRYENITMNATTFLDNLLQILDVEISQTLDTLRTGNDKSIPQFNPLDINAYYDPSGNAISVPAAIMQFPFYNLGLESLNYGAIGSILGHEMTHSLDSFGRKFDLNGNLNLWWSNKSSLEFDKRTECFVNQYSNYYLPSINETVNGNNTLSENLADDGGLRNAFNAYQMYTKENNLKELGLPGLEEFSSNQLFFLSFAQMWCSEYTDSSLSDTIEYDEHSPQFVRVNKVLQNTARFSEVWNCPVGSKMNPKTKCKLWLD</sequence>
<evidence type="ECO:0000256" key="1">
    <source>
        <dbReference type="ARBA" id="ARBA00001947"/>
    </source>
</evidence>
<reference evidence="12" key="1">
    <citation type="submission" date="2022-01" db="EMBL/GenBank/DDBJ databases">
        <authorList>
            <person name="King R."/>
        </authorList>
    </citation>
    <scope>NUCLEOTIDE SEQUENCE</scope>
</reference>
<evidence type="ECO:0000313" key="12">
    <source>
        <dbReference type="EMBL" id="CAH1389312.1"/>
    </source>
</evidence>
<organism evidence="12 13">
    <name type="scientific">Nezara viridula</name>
    <name type="common">Southern green stink bug</name>
    <name type="synonym">Cimex viridulus</name>
    <dbReference type="NCBI Taxonomy" id="85310"/>
    <lineage>
        <taxon>Eukaryota</taxon>
        <taxon>Metazoa</taxon>
        <taxon>Ecdysozoa</taxon>
        <taxon>Arthropoda</taxon>
        <taxon>Hexapoda</taxon>
        <taxon>Insecta</taxon>
        <taxon>Pterygota</taxon>
        <taxon>Neoptera</taxon>
        <taxon>Paraneoptera</taxon>
        <taxon>Hemiptera</taxon>
        <taxon>Heteroptera</taxon>
        <taxon>Panheteroptera</taxon>
        <taxon>Pentatomomorpha</taxon>
        <taxon>Pentatomoidea</taxon>
        <taxon>Pentatomidae</taxon>
        <taxon>Pentatominae</taxon>
        <taxon>Nezara</taxon>
    </lineage>
</organism>
<dbReference type="EMBL" id="OV725077">
    <property type="protein sequence ID" value="CAH1389312.1"/>
    <property type="molecule type" value="Genomic_DNA"/>
</dbReference>
<dbReference type="PANTHER" id="PTHR11733">
    <property type="entry name" value="ZINC METALLOPROTEASE FAMILY M13 NEPRILYSIN-RELATED"/>
    <property type="match status" value="1"/>
</dbReference>
<evidence type="ECO:0000256" key="8">
    <source>
        <dbReference type="ARBA" id="ARBA00023049"/>
    </source>
</evidence>
<dbReference type="PANTHER" id="PTHR11733:SF133">
    <property type="entry name" value="PHOSPHATE-REGULATING NEUTRAL ENDOPEPTIDASE PHEX"/>
    <property type="match status" value="1"/>
</dbReference>
<dbReference type="InterPro" id="IPR018497">
    <property type="entry name" value="Peptidase_M13_C"/>
</dbReference>
<keyword evidence="7" id="KW-0862">Zinc</keyword>
<dbReference type="Gene3D" id="1.10.1380.10">
    <property type="entry name" value="Neutral endopeptidase , domain2"/>
    <property type="match status" value="1"/>
</dbReference>
<keyword evidence="9" id="KW-0472">Membrane</keyword>
<evidence type="ECO:0000256" key="4">
    <source>
        <dbReference type="ARBA" id="ARBA00022670"/>
    </source>
</evidence>